<dbReference type="PANTHER" id="PTHR33116:SF77">
    <property type="entry name" value="RNA-DIRECTED DNA POLYMERASE"/>
    <property type="match status" value="1"/>
</dbReference>
<keyword evidence="2" id="KW-0808">Transferase</keyword>
<accession>A0A6L2P2M0</accession>
<proteinExistence type="predicted"/>
<organism evidence="2">
    <name type="scientific">Tanacetum cinerariifolium</name>
    <name type="common">Dalmatian daisy</name>
    <name type="synonym">Chrysanthemum cinerariifolium</name>
    <dbReference type="NCBI Taxonomy" id="118510"/>
    <lineage>
        <taxon>Eukaryota</taxon>
        <taxon>Viridiplantae</taxon>
        <taxon>Streptophyta</taxon>
        <taxon>Embryophyta</taxon>
        <taxon>Tracheophyta</taxon>
        <taxon>Spermatophyta</taxon>
        <taxon>Magnoliopsida</taxon>
        <taxon>eudicotyledons</taxon>
        <taxon>Gunneridae</taxon>
        <taxon>Pentapetalae</taxon>
        <taxon>asterids</taxon>
        <taxon>campanulids</taxon>
        <taxon>Asterales</taxon>
        <taxon>Asteraceae</taxon>
        <taxon>Asteroideae</taxon>
        <taxon>Anthemideae</taxon>
        <taxon>Anthemidinae</taxon>
        <taxon>Tanacetum</taxon>
    </lineage>
</organism>
<keyword evidence="2" id="KW-0548">Nucleotidyltransferase</keyword>
<dbReference type="AlphaFoldDB" id="A0A6L2P2M0"/>
<dbReference type="EMBL" id="BKCJ010010678">
    <property type="protein sequence ID" value="GEU92643.1"/>
    <property type="molecule type" value="Genomic_DNA"/>
</dbReference>
<protein>
    <submittedName>
        <fullName evidence="2">RNA-directed DNA polymerase, eukaryota</fullName>
    </submittedName>
</protein>
<gene>
    <name evidence="2" type="ORF">Tci_064621</name>
</gene>
<sequence>MFKVDFQKAFDSVRWDHLDDILGKFGFGNKWHGWIRGGLISSKASVLVNGSLTDEFSFHRGLRQGDPLSPFLFILVMKSLHVYFQRLIDRGMFVPITVGKDNLVPISHLLYADDEMFIGKWSSSNVSVLMWMLHCFFLASGLKVNAHKSSLYDVGVRLFEIQYMASRFVCLASNLPFTYLSIKDGANMSRVNAWNEVVLKVTNKLSSWKAKTLSVGGRVTVIKSVLGAIPTYYMSLFNVPEGILSHLEGLCDAFFLGVDMDERKVTWVCWRKVMAHKQHGGLEISSLFDLNLALLFKWIWRFLSSQSGLWTNVIKAIHGNNGSIGLSFTSRSRGSIWIEVLKAIAKLKAKGMDLMEFSNLVIGNGNISKFPLDKWCGDVCFKEKFHRLYNLETHKDATVACKFQAPEFAFSFRRRPRSGVEESQFLELSQMLSSVNFVPR</sequence>
<keyword evidence="2" id="KW-0695">RNA-directed DNA polymerase</keyword>
<feature type="domain" description="Reverse transcriptase" evidence="1">
    <location>
        <begin position="1"/>
        <end position="182"/>
    </location>
</feature>
<dbReference type="SUPFAM" id="SSF56672">
    <property type="entry name" value="DNA/RNA polymerases"/>
    <property type="match status" value="1"/>
</dbReference>
<dbReference type="GO" id="GO:0003964">
    <property type="term" value="F:RNA-directed DNA polymerase activity"/>
    <property type="evidence" value="ECO:0007669"/>
    <property type="project" value="UniProtKB-KW"/>
</dbReference>
<dbReference type="InterPro" id="IPR043502">
    <property type="entry name" value="DNA/RNA_pol_sf"/>
</dbReference>
<dbReference type="InterPro" id="IPR000477">
    <property type="entry name" value="RT_dom"/>
</dbReference>
<dbReference type="PANTHER" id="PTHR33116">
    <property type="entry name" value="REVERSE TRANSCRIPTASE ZINC-BINDING DOMAIN-CONTAINING PROTEIN-RELATED-RELATED"/>
    <property type="match status" value="1"/>
</dbReference>
<comment type="caution">
    <text evidence="2">The sequence shown here is derived from an EMBL/GenBank/DDBJ whole genome shotgun (WGS) entry which is preliminary data.</text>
</comment>
<evidence type="ECO:0000259" key="1">
    <source>
        <dbReference type="PROSITE" id="PS50878"/>
    </source>
</evidence>
<dbReference type="PROSITE" id="PS50878">
    <property type="entry name" value="RT_POL"/>
    <property type="match status" value="1"/>
</dbReference>
<reference evidence="2" key="1">
    <citation type="journal article" date="2019" name="Sci. Rep.">
        <title>Draft genome of Tanacetum cinerariifolium, the natural source of mosquito coil.</title>
        <authorList>
            <person name="Yamashiro T."/>
            <person name="Shiraishi A."/>
            <person name="Satake H."/>
            <person name="Nakayama K."/>
        </authorList>
    </citation>
    <scope>NUCLEOTIDE SEQUENCE</scope>
</reference>
<dbReference type="Pfam" id="PF00078">
    <property type="entry name" value="RVT_1"/>
    <property type="match status" value="1"/>
</dbReference>
<name>A0A6L2P2M0_TANCI</name>
<evidence type="ECO:0000313" key="2">
    <source>
        <dbReference type="EMBL" id="GEU92643.1"/>
    </source>
</evidence>